<organism evidence="3 4">
    <name type="scientific">Coccomyxa viridis</name>
    <dbReference type="NCBI Taxonomy" id="1274662"/>
    <lineage>
        <taxon>Eukaryota</taxon>
        <taxon>Viridiplantae</taxon>
        <taxon>Chlorophyta</taxon>
        <taxon>core chlorophytes</taxon>
        <taxon>Trebouxiophyceae</taxon>
        <taxon>Trebouxiophyceae incertae sedis</taxon>
        <taxon>Coccomyxaceae</taxon>
        <taxon>Coccomyxa</taxon>
    </lineage>
</organism>
<evidence type="ECO:0000313" key="3">
    <source>
        <dbReference type="EMBL" id="CAL5219579.1"/>
    </source>
</evidence>
<dbReference type="InterPro" id="IPR001849">
    <property type="entry name" value="PH_domain"/>
</dbReference>
<comment type="caution">
    <text evidence="3">The sequence shown here is derived from an EMBL/GenBank/DDBJ whole genome shotgun (WGS) entry which is preliminary data.</text>
</comment>
<feature type="compositionally biased region" description="Basic and acidic residues" evidence="1">
    <location>
        <begin position="40"/>
        <end position="50"/>
    </location>
</feature>
<dbReference type="PROSITE" id="PS50003">
    <property type="entry name" value="PH_DOMAIN"/>
    <property type="match status" value="1"/>
</dbReference>
<name>A0ABP1FI10_9CHLO</name>
<feature type="region of interest" description="Disordered" evidence="1">
    <location>
        <begin position="1"/>
        <end position="63"/>
    </location>
</feature>
<dbReference type="Pfam" id="PF06552">
    <property type="entry name" value="TOM20_plant"/>
    <property type="match status" value="1"/>
</dbReference>
<dbReference type="InterPro" id="IPR011990">
    <property type="entry name" value="TPR-like_helical_dom_sf"/>
</dbReference>
<dbReference type="Gene3D" id="2.30.29.30">
    <property type="entry name" value="Pleckstrin-homology domain (PH domain)/Phosphotyrosine-binding domain (PTB)"/>
    <property type="match status" value="1"/>
</dbReference>
<proteinExistence type="predicted"/>
<evidence type="ECO:0000313" key="4">
    <source>
        <dbReference type="Proteomes" id="UP001497392"/>
    </source>
</evidence>
<reference evidence="3 4" key="1">
    <citation type="submission" date="2024-06" db="EMBL/GenBank/DDBJ databases">
        <authorList>
            <person name="Kraege A."/>
            <person name="Thomma B."/>
        </authorList>
    </citation>
    <scope>NUCLEOTIDE SEQUENCE [LARGE SCALE GENOMIC DNA]</scope>
</reference>
<evidence type="ECO:0000259" key="2">
    <source>
        <dbReference type="PROSITE" id="PS50003"/>
    </source>
</evidence>
<accession>A0ABP1FI10</accession>
<dbReference type="Gene3D" id="1.25.40.10">
    <property type="entry name" value="Tetratricopeptide repeat domain"/>
    <property type="match status" value="2"/>
</dbReference>
<sequence>MAAVAASNPQQSLDKGGSLDLYKGGEELRRAVAALAGPNAEHREHREGERPASFSDPPTSSASNAAQLIPISVKSADHSTRELAFAAQRYAKAAHKDPSDYESVYNHGLALQELASRMASSRTEQMQLLQQACDRYKAAWNLKQSSSSALYNWGVALSDMSRVLKTTDRATANGLLTEAAEKYATSLQWSANNPQALNNWGLVLQELSTMAPDHEKGQLVGQSVQKFRNAIRLRPEFDRACYNLGTVYYSHAHTLSSSSAAQLSSQLTKDRQRERQERADGEEIEHAFKLAALYITLAFALQPKRDVYKRSLKVVRTLLPQGVLCAGSLQAVVPATAHTSYERWETRYFLLDHKGLRDTSDEQSSSGNAPDPYRIALSDIADVKPCMDPSLPAGHAFWVSLQSRPTGLYFCAGSLEAAEGWVDAILMVAHIAKTHQLRALEHALTIEFPA</sequence>
<dbReference type="InterPro" id="IPR053277">
    <property type="entry name" value="Endomembrane_traffic_mod"/>
</dbReference>
<dbReference type="InterPro" id="IPR011993">
    <property type="entry name" value="PH-like_dom_sf"/>
</dbReference>
<dbReference type="PANTHER" id="PTHR45005:SF2">
    <property type="entry name" value="PROTEIN HLB1"/>
    <property type="match status" value="1"/>
</dbReference>
<feature type="region of interest" description="Disordered" evidence="1">
    <location>
        <begin position="260"/>
        <end position="281"/>
    </location>
</feature>
<feature type="domain" description="PH" evidence="2">
    <location>
        <begin position="322"/>
        <end position="430"/>
    </location>
</feature>
<gene>
    <name evidence="3" type="primary">g1439</name>
    <name evidence="3" type="ORF">VP750_LOCUS1238</name>
</gene>
<protein>
    <submittedName>
        <fullName evidence="3">G1439 protein</fullName>
    </submittedName>
</protein>
<dbReference type="Proteomes" id="UP001497392">
    <property type="component" value="Unassembled WGS sequence"/>
</dbReference>
<feature type="compositionally biased region" description="Basic and acidic residues" evidence="1">
    <location>
        <begin position="268"/>
        <end position="281"/>
    </location>
</feature>
<dbReference type="SUPFAM" id="SSF48439">
    <property type="entry name" value="Protein prenylyltransferase"/>
    <property type="match status" value="1"/>
</dbReference>
<dbReference type="EMBL" id="CAXHTA020000002">
    <property type="protein sequence ID" value="CAL5219579.1"/>
    <property type="molecule type" value="Genomic_DNA"/>
</dbReference>
<dbReference type="PANTHER" id="PTHR45005">
    <property type="match status" value="1"/>
</dbReference>
<keyword evidence="4" id="KW-1185">Reference proteome</keyword>
<dbReference type="SMART" id="SM00233">
    <property type="entry name" value="PH"/>
    <property type="match status" value="1"/>
</dbReference>
<dbReference type="SUPFAM" id="SSF50729">
    <property type="entry name" value="PH domain-like"/>
    <property type="match status" value="1"/>
</dbReference>
<evidence type="ECO:0000256" key="1">
    <source>
        <dbReference type="SAM" id="MobiDB-lite"/>
    </source>
</evidence>